<evidence type="ECO:0000256" key="7">
    <source>
        <dbReference type="SAM" id="MobiDB-lite"/>
    </source>
</evidence>
<keyword evidence="5" id="KW-0804">Transcription</keyword>
<dbReference type="InterPro" id="IPR051089">
    <property type="entry name" value="prtT"/>
</dbReference>
<evidence type="ECO:0000256" key="6">
    <source>
        <dbReference type="ARBA" id="ARBA00023242"/>
    </source>
</evidence>
<dbReference type="CDD" id="cd00067">
    <property type="entry name" value="GAL4"/>
    <property type="match status" value="1"/>
</dbReference>
<keyword evidence="4" id="KW-0238">DNA-binding</keyword>
<dbReference type="Pfam" id="PF04082">
    <property type="entry name" value="Fungal_trans"/>
    <property type="match status" value="1"/>
</dbReference>
<organism evidence="9 10">
    <name type="scientific">Glomerella acutata</name>
    <name type="common">Colletotrichum acutatum</name>
    <dbReference type="NCBI Taxonomy" id="27357"/>
    <lineage>
        <taxon>Eukaryota</taxon>
        <taxon>Fungi</taxon>
        <taxon>Dikarya</taxon>
        <taxon>Ascomycota</taxon>
        <taxon>Pezizomycotina</taxon>
        <taxon>Sordariomycetes</taxon>
        <taxon>Hypocreomycetidae</taxon>
        <taxon>Glomerellales</taxon>
        <taxon>Glomerellaceae</taxon>
        <taxon>Colletotrichum</taxon>
        <taxon>Colletotrichum acutatum species complex</taxon>
    </lineage>
</organism>
<feature type="domain" description="Zn(2)-C6 fungal-type" evidence="8">
    <location>
        <begin position="42"/>
        <end position="71"/>
    </location>
</feature>
<keyword evidence="6" id="KW-0539">Nucleus</keyword>
<dbReference type="CDD" id="cd12148">
    <property type="entry name" value="fungal_TF_MHR"/>
    <property type="match status" value="1"/>
</dbReference>
<evidence type="ECO:0000256" key="3">
    <source>
        <dbReference type="ARBA" id="ARBA00023015"/>
    </source>
</evidence>
<reference evidence="9" key="1">
    <citation type="submission" date="2021-12" db="EMBL/GenBank/DDBJ databases">
        <title>Comparative genomics, transcriptomics and evolutionary studies reveal genomic signatures of adaptation to plant cell wall in hemibiotrophic fungi.</title>
        <authorList>
            <consortium name="DOE Joint Genome Institute"/>
            <person name="Baroncelli R."/>
            <person name="Diaz J.F."/>
            <person name="Benocci T."/>
            <person name="Peng M."/>
            <person name="Battaglia E."/>
            <person name="Haridas S."/>
            <person name="Andreopoulos W."/>
            <person name="Labutti K."/>
            <person name="Pangilinan J."/>
            <person name="Floch G.L."/>
            <person name="Makela M.R."/>
            <person name="Henrissat B."/>
            <person name="Grigoriev I.V."/>
            <person name="Crouch J.A."/>
            <person name="De Vries R.P."/>
            <person name="Sukno S.A."/>
            <person name="Thon M.R."/>
        </authorList>
    </citation>
    <scope>NUCLEOTIDE SEQUENCE</scope>
    <source>
        <strain evidence="9">CBS 112980</strain>
    </source>
</reference>
<dbReference type="InterPro" id="IPR036864">
    <property type="entry name" value="Zn2-C6_fun-type_DNA-bd_sf"/>
</dbReference>
<dbReference type="PANTHER" id="PTHR31845:SF19">
    <property type="entry name" value="TRANSCRIPTION FACTOR DOMAIN-CONTAINING PROTEIN"/>
    <property type="match status" value="1"/>
</dbReference>
<dbReference type="SMART" id="SM00066">
    <property type="entry name" value="GAL4"/>
    <property type="match status" value="1"/>
</dbReference>
<dbReference type="PROSITE" id="PS00463">
    <property type="entry name" value="ZN2_CY6_FUNGAL_1"/>
    <property type="match status" value="1"/>
</dbReference>
<comment type="subcellular location">
    <subcellularLocation>
        <location evidence="1">Nucleus</location>
    </subcellularLocation>
</comment>
<accession>A0AAD8XFQ5</accession>
<evidence type="ECO:0000256" key="4">
    <source>
        <dbReference type="ARBA" id="ARBA00023125"/>
    </source>
</evidence>
<dbReference type="EMBL" id="JAHMHS010000035">
    <property type="protein sequence ID" value="KAK1726134.1"/>
    <property type="molecule type" value="Genomic_DNA"/>
</dbReference>
<dbReference type="PROSITE" id="PS50048">
    <property type="entry name" value="ZN2_CY6_FUNGAL_2"/>
    <property type="match status" value="1"/>
</dbReference>
<dbReference type="InterPro" id="IPR001138">
    <property type="entry name" value="Zn2Cys6_DnaBD"/>
</dbReference>
<feature type="compositionally biased region" description="Basic and acidic residues" evidence="7">
    <location>
        <begin position="1"/>
        <end position="17"/>
    </location>
</feature>
<evidence type="ECO:0000313" key="10">
    <source>
        <dbReference type="Proteomes" id="UP001244207"/>
    </source>
</evidence>
<protein>
    <recommendedName>
        <fullName evidence="8">Zn(2)-C6 fungal-type domain-containing protein</fullName>
    </recommendedName>
</protein>
<gene>
    <name evidence="9" type="ORF">BDZ83DRAFT_617258</name>
</gene>
<feature type="region of interest" description="Disordered" evidence="7">
    <location>
        <begin position="667"/>
        <end position="687"/>
    </location>
</feature>
<comment type="caution">
    <text evidence="9">The sequence shown here is derived from an EMBL/GenBank/DDBJ whole genome shotgun (WGS) entry which is preliminary data.</text>
</comment>
<dbReference type="RefSeq" id="XP_060366189.1">
    <property type="nucleotide sequence ID" value="XM_060508019.1"/>
</dbReference>
<dbReference type="PANTHER" id="PTHR31845">
    <property type="entry name" value="FINGER DOMAIN PROTEIN, PUTATIVE-RELATED"/>
    <property type="match status" value="1"/>
</dbReference>
<dbReference type="Gene3D" id="4.10.240.10">
    <property type="entry name" value="Zn(2)-C6 fungal-type DNA-binding domain"/>
    <property type="match status" value="1"/>
</dbReference>
<feature type="region of interest" description="Disordered" evidence="7">
    <location>
        <begin position="1"/>
        <end position="40"/>
    </location>
</feature>
<dbReference type="SUPFAM" id="SSF57701">
    <property type="entry name" value="Zn2/Cys6 DNA-binding domain"/>
    <property type="match status" value="1"/>
</dbReference>
<feature type="compositionally biased region" description="Basic and acidic residues" evidence="7">
    <location>
        <begin position="672"/>
        <end position="681"/>
    </location>
</feature>
<name>A0AAD8XFQ5_GLOAC</name>
<dbReference type="GO" id="GO:0008270">
    <property type="term" value="F:zinc ion binding"/>
    <property type="evidence" value="ECO:0007669"/>
    <property type="project" value="InterPro"/>
</dbReference>
<dbReference type="GO" id="GO:0000981">
    <property type="term" value="F:DNA-binding transcription factor activity, RNA polymerase II-specific"/>
    <property type="evidence" value="ECO:0007669"/>
    <property type="project" value="InterPro"/>
</dbReference>
<feature type="compositionally biased region" description="Basic residues" evidence="7">
    <location>
        <begin position="18"/>
        <end position="28"/>
    </location>
</feature>
<dbReference type="Pfam" id="PF00172">
    <property type="entry name" value="Zn_clus"/>
    <property type="match status" value="1"/>
</dbReference>
<dbReference type="AlphaFoldDB" id="A0AAD8XFQ5"/>
<sequence>MDELGQDHRDELGDHSHQGRRANQRRNRNAPVPESTSQHRTACFTCRAARQKCDRRTPCSRCVIQGHTCRYPLKSNRGRKEGSTNKPDTVQKLLDRINESPVRDQVIVAIINSSKAQSHSELSALDSFSSLRDSVPAQLDAAVVDETIFPALIEQSEESECDGPPDSTLSPCPCSKLKKESSVVSPLHIMAAAFTTKDTSFANQNVDTAMPYLPLDAVGRRGNEGSMRKRLIEYFTPRVTHDTDWYVLASQSINSTLKLETTACDPVTARLADQDDVSLYFQLFFQTRNPHLGLLDPDLHTPKYVRHASFTLFSVICALGCAISTRPRDRILYPTLLSLAEANLAWSIAVPVRSLETIQAILAMKYWAPMYQKQGDDPHWLHISHAVQLAKELGINKPTIIADLVKALAPDNTVEMRERFSRNLERTWLYVFIADKSFGIVMGRSPIVAWKELPPCPCQWWKKSMTTPLDRMISGIIEIRVQLLESLKQLERMKKTSVSISIWHAKNYDVLDRTCKIRCYENDASSTPTLPILAFYMKHSLMILNAQAARELRRLGGATASTIVAVNSKAFETARQLLDLALHDQTVLDIGLGWHNNQFVMVAHAITEIVQALSRGDISSVDHETAASQIRAISTWLEEKAQALPATSIASLYSAFSRLLVSGLGGEASNDTQRRQDHTSDETPDSLMTDWSRAVDVASLNPMDWLDMSFLGNEDSFGGLENVDFNDLNDNGALRFP</sequence>
<keyword evidence="2" id="KW-0479">Metal-binding</keyword>
<proteinExistence type="predicted"/>
<dbReference type="GO" id="GO:0006351">
    <property type="term" value="P:DNA-templated transcription"/>
    <property type="evidence" value="ECO:0007669"/>
    <property type="project" value="InterPro"/>
</dbReference>
<dbReference type="Proteomes" id="UP001244207">
    <property type="component" value="Unassembled WGS sequence"/>
</dbReference>
<evidence type="ECO:0000256" key="5">
    <source>
        <dbReference type="ARBA" id="ARBA00023163"/>
    </source>
</evidence>
<evidence type="ECO:0000259" key="8">
    <source>
        <dbReference type="PROSITE" id="PS50048"/>
    </source>
</evidence>
<evidence type="ECO:0000256" key="2">
    <source>
        <dbReference type="ARBA" id="ARBA00022723"/>
    </source>
</evidence>
<evidence type="ECO:0000313" key="9">
    <source>
        <dbReference type="EMBL" id="KAK1726134.1"/>
    </source>
</evidence>
<keyword evidence="3" id="KW-0805">Transcription regulation</keyword>
<evidence type="ECO:0000256" key="1">
    <source>
        <dbReference type="ARBA" id="ARBA00004123"/>
    </source>
</evidence>
<dbReference type="GO" id="GO:0005634">
    <property type="term" value="C:nucleus"/>
    <property type="evidence" value="ECO:0007669"/>
    <property type="project" value="UniProtKB-SubCell"/>
</dbReference>
<dbReference type="InterPro" id="IPR007219">
    <property type="entry name" value="XnlR_reg_dom"/>
</dbReference>
<keyword evidence="10" id="KW-1185">Reference proteome</keyword>
<dbReference type="GO" id="GO:0000976">
    <property type="term" value="F:transcription cis-regulatory region binding"/>
    <property type="evidence" value="ECO:0007669"/>
    <property type="project" value="TreeGrafter"/>
</dbReference>
<dbReference type="GeneID" id="85391918"/>